<sequence>MPLSSDLHFSSFRLTAALRSNLLLHSTGHVRTPLVSVFVVVSPFPSSSASQRRHAVTRQPISRRLTFSRHLQVCRSSLPQQHVAFPPPYATRCSPEVVMRPPSVVVTYFSKPNSLFTEPCKSFPSVLSPGVSEITLEFWGFMTSAVGANSPLLGFIYGVAYLTGTVSFGIPRLICASFGITRLICASFGITRLICKGNARDRPARGKKDVKMPPRGGARRGGQGGRGRGAGRVQPEVQPVAQATNPAAPVTHVDLAAIEQRFTNLIMLMQEQQ</sequence>
<dbReference type="AlphaFoldDB" id="A0A5A7SN53"/>
<name>A0A5A7SN53_CUCMM</name>
<gene>
    <name evidence="2" type="ORF">E6C27_scaffold19G001110</name>
</gene>
<dbReference type="EMBL" id="SSTE01022979">
    <property type="protein sequence ID" value="KAA0026157.1"/>
    <property type="molecule type" value="Genomic_DNA"/>
</dbReference>
<keyword evidence="2" id="KW-0645">Protease</keyword>
<organism evidence="2 3">
    <name type="scientific">Cucumis melo var. makuwa</name>
    <name type="common">Oriental melon</name>
    <dbReference type="NCBI Taxonomy" id="1194695"/>
    <lineage>
        <taxon>Eukaryota</taxon>
        <taxon>Viridiplantae</taxon>
        <taxon>Streptophyta</taxon>
        <taxon>Embryophyta</taxon>
        <taxon>Tracheophyta</taxon>
        <taxon>Spermatophyta</taxon>
        <taxon>Magnoliopsida</taxon>
        <taxon>eudicotyledons</taxon>
        <taxon>Gunneridae</taxon>
        <taxon>Pentapetalae</taxon>
        <taxon>rosids</taxon>
        <taxon>fabids</taxon>
        <taxon>Cucurbitales</taxon>
        <taxon>Cucurbitaceae</taxon>
        <taxon>Benincaseae</taxon>
        <taxon>Cucumis</taxon>
    </lineage>
</organism>
<dbReference type="GO" id="GO:0008233">
    <property type="term" value="F:peptidase activity"/>
    <property type="evidence" value="ECO:0007669"/>
    <property type="project" value="UniProtKB-KW"/>
</dbReference>
<evidence type="ECO:0000313" key="2">
    <source>
        <dbReference type="EMBL" id="KAA0026157.1"/>
    </source>
</evidence>
<proteinExistence type="predicted"/>
<protein>
    <submittedName>
        <fullName evidence="2">Gag protease polyprotein</fullName>
    </submittedName>
</protein>
<feature type="compositionally biased region" description="Gly residues" evidence="1">
    <location>
        <begin position="219"/>
        <end position="230"/>
    </location>
</feature>
<evidence type="ECO:0000256" key="1">
    <source>
        <dbReference type="SAM" id="MobiDB-lite"/>
    </source>
</evidence>
<feature type="region of interest" description="Disordered" evidence="1">
    <location>
        <begin position="200"/>
        <end position="233"/>
    </location>
</feature>
<reference evidence="2 3" key="1">
    <citation type="submission" date="2019-08" db="EMBL/GenBank/DDBJ databases">
        <title>Draft genome sequences of two oriental melons (Cucumis melo L. var makuwa).</title>
        <authorList>
            <person name="Kwon S.-Y."/>
        </authorList>
    </citation>
    <scope>NUCLEOTIDE SEQUENCE [LARGE SCALE GENOMIC DNA]</scope>
    <source>
        <strain evidence="3">cv. SW 3</strain>
        <tissue evidence="2">Leaf</tissue>
    </source>
</reference>
<evidence type="ECO:0000313" key="3">
    <source>
        <dbReference type="Proteomes" id="UP000321393"/>
    </source>
</evidence>
<keyword evidence="2" id="KW-0378">Hydrolase</keyword>
<dbReference type="Proteomes" id="UP000321393">
    <property type="component" value="Unassembled WGS sequence"/>
</dbReference>
<accession>A0A5A7SN53</accession>
<comment type="caution">
    <text evidence="2">The sequence shown here is derived from an EMBL/GenBank/DDBJ whole genome shotgun (WGS) entry which is preliminary data.</text>
</comment>
<dbReference type="GO" id="GO:0006508">
    <property type="term" value="P:proteolysis"/>
    <property type="evidence" value="ECO:0007669"/>
    <property type="project" value="UniProtKB-KW"/>
</dbReference>
<feature type="compositionally biased region" description="Basic and acidic residues" evidence="1">
    <location>
        <begin position="200"/>
        <end position="212"/>
    </location>
</feature>